<sequence>IIGDKIAIGWDETDTVVLKGELKKHGNKNQSNNTKFFYRIQG</sequence>
<protein>
    <submittedName>
        <fullName evidence="1">Uncharacterized protein</fullName>
    </submittedName>
</protein>
<comment type="caution">
    <text evidence="1">The sequence shown here is derived from an EMBL/GenBank/DDBJ whole genome shotgun (WGS) entry which is preliminary data.</text>
</comment>
<name>X0Z744_9ZZZZ</name>
<dbReference type="EMBL" id="BARS01050014">
    <property type="protein sequence ID" value="GAG44371.1"/>
    <property type="molecule type" value="Genomic_DNA"/>
</dbReference>
<gene>
    <name evidence="1" type="ORF">S01H1_74736</name>
</gene>
<dbReference type="AlphaFoldDB" id="X0Z744"/>
<proteinExistence type="predicted"/>
<evidence type="ECO:0000313" key="1">
    <source>
        <dbReference type="EMBL" id="GAG44371.1"/>
    </source>
</evidence>
<reference evidence="1" key="1">
    <citation type="journal article" date="2014" name="Front. Microbiol.">
        <title>High frequency of phylogenetically diverse reductive dehalogenase-homologous genes in deep subseafloor sedimentary metagenomes.</title>
        <authorList>
            <person name="Kawai M."/>
            <person name="Futagami T."/>
            <person name="Toyoda A."/>
            <person name="Takaki Y."/>
            <person name="Nishi S."/>
            <person name="Hori S."/>
            <person name="Arai W."/>
            <person name="Tsubouchi T."/>
            <person name="Morono Y."/>
            <person name="Uchiyama I."/>
            <person name="Ito T."/>
            <person name="Fujiyama A."/>
            <person name="Inagaki F."/>
            <person name="Takami H."/>
        </authorList>
    </citation>
    <scope>NUCLEOTIDE SEQUENCE</scope>
    <source>
        <strain evidence="1">Expedition CK06-06</strain>
    </source>
</reference>
<feature type="non-terminal residue" evidence="1">
    <location>
        <position position="1"/>
    </location>
</feature>
<organism evidence="1">
    <name type="scientific">marine sediment metagenome</name>
    <dbReference type="NCBI Taxonomy" id="412755"/>
    <lineage>
        <taxon>unclassified sequences</taxon>
        <taxon>metagenomes</taxon>
        <taxon>ecological metagenomes</taxon>
    </lineage>
</organism>
<accession>X0Z744</accession>